<keyword evidence="2" id="KW-1185">Reference proteome</keyword>
<gene>
    <name evidence="1" type="ORF">SAMN05444355_112102</name>
</gene>
<sequence length="33" mass="3782">MKTHYFIGKTGIYLKLGLPSSGRKGKTLVYYPY</sequence>
<dbReference type="Proteomes" id="UP000183658">
    <property type="component" value="Unassembled WGS sequence"/>
</dbReference>
<name>A0A1H9P940_FLAFI</name>
<organism evidence="1 2">
    <name type="scientific">Flavobacterium frigoris</name>
    <dbReference type="NCBI Taxonomy" id="229204"/>
    <lineage>
        <taxon>Bacteria</taxon>
        <taxon>Pseudomonadati</taxon>
        <taxon>Bacteroidota</taxon>
        <taxon>Flavobacteriia</taxon>
        <taxon>Flavobacteriales</taxon>
        <taxon>Flavobacteriaceae</taxon>
        <taxon>Flavobacterium</taxon>
    </lineage>
</organism>
<accession>A0A1H9P940</accession>
<reference evidence="2" key="1">
    <citation type="submission" date="2016-10" db="EMBL/GenBank/DDBJ databases">
        <authorList>
            <person name="Varghese N."/>
            <person name="Submissions S."/>
        </authorList>
    </citation>
    <scope>NUCLEOTIDE SEQUENCE [LARGE SCALE GENOMIC DNA]</scope>
    <source>
        <strain evidence="2">DSM 15719</strain>
    </source>
</reference>
<dbReference type="AlphaFoldDB" id="A0A1H9P940"/>
<evidence type="ECO:0000313" key="1">
    <source>
        <dbReference type="EMBL" id="SER44708.1"/>
    </source>
</evidence>
<protein>
    <submittedName>
        <fullName evidence="1">Uncharacterized protein</fullName>
    </submittedName>
</protein>
<evidence type="ECO:0000313" key="2">
    <source>
        <dbReference type="Proteomes" id="UP000183658"/>
    </source>
</evidence>
<proteinExistence type="predicted"/>
<dbReference type="EMBL" id="FOFZ01000012">
    <property type="protein sequence ID" value="SER44708.1"/>
    <property type="molecule type" value="Genomic_DNA"/>
</dbReference>